<dbReference type="EMBL" id="QSRA01000018">
    <property type="protein sequence ID" value="RGK80588.1"/>
    <property type="molecule type" value="Genomic_DNA"/>
</dbReference>
<dbReference type="InterPro" id="IPR005119">
    <property type="entry name" value="LysR_subst-bd"/>
</dbReference>
<protein>
    <submittedName>
        <fullName evidence="6">LysR family transcriptional regulator</fullName>
    </submittedName>
</protein>
<evidence type="ECO:0000259" key="5">
    <source>
        <dbReference type="PROSITE" id="PS50931"/>
    </source>
</evidence>
<proteinExistence type="inferred from homology"/>
<dbReference type="Gene3D" id="3.40.190.290">
    <property type="match status" value="1"/>
</dbReference>
<dbReference type="InterPro" id="IPR036388">
    <property type="entry name" value="WH-like_DNA-bd_sf"/>
</dbReference>
<dbReference type="SUPFAM" id="SSF53850">
    <property type="entry name" value="Periplasmic binding protein-like II"/>
    <property type="match status" value="1"/>
</dbReference>
<name>A0A3E4PL03_9FIRM</name>
<dbReference type="PANTHER" id="PTHR30126">
    <property type="entry name" value="HTH-TYPE TRANSCRIPTIONAL REGULATOR"/>
    <property type="match status" value="1"/>
</dbReference>
<evidence type="ECO:0000313" key="6">
    <source>
        <dbReference type="EMBL" id="RGK80588.1"/>
    </source>
</evidence>
<evidence type="ECO:0000256" key="2">
    <source>
        <dbReference type="ARBA" id="ARBA00023015"/>
    </source>
</evidence>
<dbReference type="NCBIfam" id="NF040786">
    <property type="entry name" value="LysR_Sec_metab"/>
    <property type="match status" value="1"/>
</dbReference>
<evidence type="ECO:0000313" key="7">
    <source>
        <dbReference type="Proteomes" id="UP000261324"/>
    </source>
</evidence>
<dbReference type="FunFam" id="1.10.10.10:FF:000001">
    <property type="entry name" value="LysR family transcriptional regulator"/>
    <property type="match status" value="1"/>
</dbReference>
<dbReference type="InterPro" id="IPR000847">
    <property type="entry name" value="LysR_HTH_N"/>
</dbReference>
<dbReference type="Pfam" id="PF00126">
    <property type="entry name" value="HTH_1"/>
    <property type="match status" value="1"/>
</dbReference>
<dbReference type="InterPro" id="IPR047788">
    <property type="entry name" value="LysR-like_Sec_metab"/>
</dbReference>
<keyword evidence="3" id="KW-0238">DNA-binding</keyword>
<gene>
    <name evidence="6" type="ORF">DXC93_12420</name>
</gene>
<dbReference type="Gene3D" id="1.10.10.10">
    <property type="entry name" value="Winged helix-like DNA-binding domain superfamily/Winged helix DNA-binding domain"/>
    <property type="match status" value="1"/>
</dbReference>
<dbReference type="PROSITE" id="PS50931">
    <property type="entry name" value="HTH_LYSR"/>
    <property type="match status" value="1"/>
</dbReference>
<dbReference type="AlphaFoldDB" id="A0A3E4PL03"/>
<dbReference type="InterPro" id="IPR036390">
    <property type="entry name" value="WH_DNA-bd_sf"/>
</dbReference>
<dbReference type="Proteomes" id="UP000261324">
    <property type="component" value="Unassembled WGS sequence"/>
</dbReference>
<evidence type="ECO:0000256" key="1">
    <source>
        <dbReference type="ARBA" id="ARBA00009437"/>
    </source>
</evidence>
<reference evidence="6 7" key="1">
    <citation type="submission" date="2018-08" db="EMBL/GenBank/DDBJ databases">
        <title>A genome reference for cultivated species of the human gut microbiota.</title>
        <authorList>
            <person name="Zou Y."/>
            <person name="Xue W."/>
            <person name="Luo G."/>
        </authorList>
    </citation>
    <scope>NUCLEOTIDE SEQUENCE [LARGE SCALE GENOMIC DNA]</scope>
    <source>
        <strain evidence="6 7">TF09-3</strain>
    </source>
</reference>
<accession>A0A3E4PL03</accession>
<evidence type="ECO:0000256" key="3">
    <source>
        <dbReference type="ARBA" id="ARBA00023125"/>
    </source>
</evidence>
<dbReference type="SUPFAM" id="SSF46785">
    <property type="entry name" value="Winged helix' DNA-binding domain"/>
    <property type="match status" value="1"/>
</dbReference>
<comment type="caution">
    <text evidence="6">The sequence shown here is derived from an EMBL/GenBank/DDBJ whole genome shotgun (WGS) entry which is preliminary data.</text>
</comment>
<feature type="domain" description="HTH lysR-type" evidence="5">
    <location>
        <begin position="4"/>
        <end position="62"/>
    </location>
</feature>
<dbReference type="RefSeq" id="WP_117660492.1">
    <property type="nucleotide sequence ID" value="NZ_QSRA01000018.1"/>
</dbReference>
<comment type="similarity">
    <text evidence="1">Belongs to the LysR transcriptional regulatory family.</text>
</comment>
<evidence type="ECO:0000256" key="4">
    <source>
        <dbReference type="ARBA" id="ARBA00023163"/>
    </source>
</evidence>
<dbReference type="PANTHER" id="PTHR30126:SF64">
    <property type="entry name" value="HTH-TYPE TRANSCRIPTIONAL REGULATOR CITR"/>
    <property type="match status" value="1"/>
</dbReference>
<dbReference type="GO" id="GO:0000976">
    <property type="term" value="F:transcription cis-regulatory region binding"/>
    <property type="evidence" value="ECO:0007669"/>
    <property type="project" value="TreeGrafter"/>
</dbReference>
<organism evidence="6 7">
    <name type="scientific">Dorea formicigenerans</name>
    <dbReference type="NCBI Taxonomy" id="39486"/>
    <lineage>
        <taxon>Bacteria</taxon>
        <taxon>Bacillati</taxon>
        <taxon>Bacillota</taxon>
        <taxon>Clostridia</taxon>
        <taxon>Lachnospirales</taxon>
        <taxon>Lachnospiraceae</taxon>
        <taxon>Dorea</taxon>
    </lineage>
</organism>
<sequence>MNNLNLKQLETFVTVAEKGSFTKAANALYMAQSTVSNHIQQLEESLGLVLFARDMKRNISLTPDGNRIYQFAKEILLRCSELEETILENKKSQLIIGASTVPTESILPELIHKFIKTHPNCRFVVKNGDSDQIQRMLTDGEISIGFVGTSDNRQEIIYEKITEDRFVMITPNTPGYVKLHEQGVYGKELLNKPLIFRENGSGTQKLIDNYLGSMDVTEDNLNIVAYVSSSQLQKDLVKMGTGVAILSEYSTRDLVSSGRVLRFEMERNCLSRNIYMAKDKKGILNSLALEFDKFVKSNFKLN</sequence>
<keyword evidence="2" id="KW-0805">Transcription regulation</keyword>
<dbReference type="GO" id="GO:0003700">
    <property type="term" value="F:DNA-binding transcription factor activity"/>
    <property type="evidence" value="ECO:0007669"/>
    <property type="project" value="InterPro"/>
</dbReference>
<keyword evidence="4" id="KW-0804">Transcription</keyword>
<dbReference type="Pfam" id="PF03466">
    <property type="entry name" value="LysR_substrate"/>
    <property type="match status" value="1"/>
</dbReference>
<dbReference type="PRINTS" id="PR00039">
    <property type="entry name" value="HTHLYSR"/>
</dbReference>